<dbReference type="PANTHER" id="PTHR12131">
    <property type="entry name" value="ATP-DEPENDENT RNA AND DNA HELICASE"/>
    <property type="match status" value="1"/>
</dbReference>
<reference evidence="6" key="1">
    <citation type="submission" date="2022-01" db="EMBL/GenBank/DDBJ databases">
        <title>Novel bile acid biosynthetic pathways are enriched in the microbiome of centenarians.</title>
        <authorList>
            <person name="Sato Y."/>
            <person name="Atarashi K."/>
            <person name="Plichta R.D."/>
            <person name="Arai Y."/>
            <person name="Sasajima S."/>
            <person name="Kearney M.S."/>
            <person name="Suda W."/>
            <person name="Takeshita K."/>
            <person name="Sasaki T."/>
            <person name="Okamoto S."/>
            <person name="Skelly N.A."/>
            <person name="Okamura Y."/>
            <person name="Vlamakis H."/>
            <person name="Li Y."/>
            <person name="Tanoue T."/>
            <person name="Takei H."/>
            <person name="Nittono H."/>
            <person name="Narushima S."/>
            <person name="Irie J."/>
            <person name="Itoh H."/>
            <person name="Moriya K."/>
            <person name="Sugiura Y."/>
            <person name="Suematsu M."/>
            <person name="Moritoki N."/>
            <person name="Shibata S."/>
            <person name="Littman R.D."/>
            <person name="Fischbach A.M."/>
            <person name="Uwamino Y."/>
            <person name="Inoue T."/>
            <person name="Honda A."/>
            <person name="Hattori M."/>
            <person name="Murai T."/>
            <person name="Xavier J.R."/>
            <person name="Hirose N."/>
            <person name="Honda K."/>
        </authorList>
    </citation>
    <scope>NUCLEOTIDE SEQUENCE</scope>
    <source>
        <strain evidence="6">CE91-St16</strain>
    </source>
</reference>
<dbReference type="SMART" id="SM00490">
    <property type="entry name" value="HELICc"/>
    <property type="match status" value="1"/>
</dbReference>
<dbReference type="Pfam" id="PF00271">
    <property type="entry name" value="Helicase_C"/>
    <property type="match status" value="1"/>
</dbReference>
<keyword evidence="4" id="KW-0067">ATP-binding</keyword>
<keyword evidence="1" id="KW-0547">Nucleotide-binding</keyword>
<name>A0AA37KPY9_9BACT</name>
<evidence type="ECO:0000256" key="1">
    <source>
        <dbReference type="ARBA" id="ARBA00022741"/>
    </source>
</evidence>
<protein>
    <recommendedName>
        <fullName evidence="5">Helicase C-terminal domain-containing protein</fullName>
    </recommendedName>
</protein>
<dbReference type="Pfam" id="PF04851">
    <property type="entry name" value="ResIII"/>
    <property type="match status" value="1"/>
</dbReference>
<sequence length="766" mass="89196">MDKREETTRIVKSLNDFDKGIIHDSEFIKRVCNYYDLVKDDLLSESDIKFLRFLANRAGIPQYFELLTHFNKLIEENNCIDINTLSSIIYESTLHTTQNIILHRYQKQILDFFKKGYRNRYFLSATTSFGKTFLVYEIIRKMQYNNIMLIFPSVALLSENLDKVFHLNQDDSFAPLEKSFAIHTLSDINQDDLGERNIFIYTPERYLSFIENKQTDVSFDFVFIDEIYKIDNDFIIDEESQENERDVAYRMATYYCTLNNHSDLLLAGPYIEIGNRPQSSFFRFLESNQIIALQYNNFEIVSKDVEEVQKKSNFAIDDDIVNFHATGKTGRLVEISNTLVNTKNENLIIYCASPSWTEFYANKLIASGLFESHDYSIYNNFINHLKNKINPNWVLVKALCNGIGIHHGSVPKYIQKYIIQLFNSGYLKILVCTTTITEGVNTNAKNIVVLHAKKGDKALKPFDAKNIKGRAGRFQHHFKGRLISLERDFNIILEAEDSNIQHKNYDAETKKDEIDFFMTEDQFLNNRDKVKKQEVIDLSTEFPQEIFESYKMIKRTDKIKLYNIIHKLVYNGSISISELNRNVYARTGIGWSELQSIINVCNNIIPDESVLKHLIERKRISQYDNNEYSNLVFLLYAYVKHGVSGMIKYYANKADVSKLDAEIRNTTKLIFNTFKYQLVKYLGTFNLIYKTILAKKNQTSIDDEQGIENFLSLLEYNAFSKNGKIASDYGVPHEVVKIIDSNSINIKTLDSFEISVYQDIIARFNF</sequence>
<dbReference type="SUPFAM" id="SSF52540">
    <property type="entry name" value="P-loop containing nucleoside triphosphate hydrolases"/>
    <property type="match status" value="2"/>
</dbReference>
<dbReference type="InterPro" id="IPR027417">
    <property type="entry name" value="P-loop_NTPase"/>
</dbReference>
<feature type="domain" description="Helicase C-terminal" evidence="5">
    <location>
        <begin position="334"/>
        <end position="525"/>
    </location>
</feature>
<evidence type="ECO:0000259" key="5">
    <source>
        <dbReference type="PROSITE" id="PS51194"/>
    </source>
</evidence>
<dbReference type="Proteomes" id="UP001055105">
    <property type="component" value="Unassembled WGS sequence"/>
</dbReference>
<comment type="caution">
    <text evidence="6">The sequence shown here is derived from an EMBL/GenBank/DDBJ whole genome shotgun (WGS) entry which is preliminary data.</text>
</comment>
<proteinExistence type="predicted"/>
<dbReference type="PANTHER" id="PTHR12131:SF1">
    <property type="entry name" value="ATP-DEPENDENT RNA HELICASE SUPV3L1, MITOCHONDRIAL-RELATED"/>
    <property type="match status" value="1"/>
</dbReference>
<dbReference type="RefSeq" id="WP_244076952.1">
    <property type="nucleotide sequence ID" value="NZ_AP025581.1"/>
</dbReference>
<dbReference type="InterPro" id="IPR001650">
    <property type="entry name" value="Helicase_C-like"/>
</dbReference>
<accession>A0AA37KPY9</accession>
<organism evidence="6 7">
    <name type="scientific">Alistipes finegoldii</name>
    <dbReference type="NCBI Taxonomy" id="214856"/>
    <lineage>
        <taxon>Bacteria</taxon>
        <taxon>Pseudomonadati</taxon>
        <taxon>Bacteroidota</taxon>
        <taxon>Bacteroidia</taxon>
        <taxon>Bacteroidales</taxon>
        <taxon>Rikenellaceae</taxon>
        <taxon>Alistipes</taxon>
    </lineage>
</organism>
<keyword evidence="2" id="KW-0378">Hydrolase</keyword>
<dbReference type="GO" id="GO:0004386">
    <property type="term" value="F:helicase activity"/>
    <property type="evidence" value="ECO:0007669"/>
    <property type="project" value="UniProtKB-KW"/>
</dbReference>
<dbReference type="InterPro" id="IPR006935">
    <property type="entry name" value="Helicase/UvrB_N"/>
</dbReference>
<dbReference type="GO" id="GO:0003677">
    <property type="term" value="F:DNA binding"/>
    <property type="evidence" value="ECO:0007669"/>
    <property type="project" value="InterPro"/>
</dbReference>
<dbReference type="Gene3D" id="3.40.50.300">
    <property type="entry name" value="P-loop containing nucleotide triphosphate hydrolases"/>
    <property type="match status" value="2"/>
</dbReference>
<dbReference type="GO" id="GO:0016787">
    <property type="term" value="F:hydrolase activity"/>
    <property type="evidence" value="ECO:0007669"/>
    <property type="project" value="UniProtKB-KW"/>
</dbReference>
<dbReference type="GO" id="GO:0005524">
    <property type="term" value="F:ATP binding"/>
    <property type="evidence" value="ECO:0007669"/>
    <property type="project" value="UniProtKB-KW"/>
</dbReference>
<evidence type="ECO:0000256" key="2">
    <source>
        <dbReference type="ARBA" id="ARBA00022801"/>
    </source>
</evidence>
<evidence type="ECO:0000256" key="4">
    <source>
        <dbReference type="ARBA" id="ARBA00022840"/>
    </source>
</evidence>
<evidence type="ECO:0000256" key="3">
    <source>
        <dbReference type="ARBA" id="ARBA00022806"/>
    </source>
</evidence>
<evidence type="ECO:0000313" key="6">
    <source>
        <dbReference type="EMBL" id="GKI20040.1"/>
    </source>
</evidence>
<gene>
    <name evidence="6" type="ORF">CE91St16_29480</name>
</gene>
<dbReference type="EMBL" id="BQOL01000002">
    <property type="protein sequence ID" value="GKI20040.1"/>
    <property type="molecule type" value="Genomic_DNA"/>
</dbReference>
<dbReference type="InterPro" id="IPR050699">
    <property type="entry name" value="RNA-DNA_Helicase"/>
</dbReference>
<keyword evidence="3" id="KW-0347">Helicase</keyword>
<evidence type="ECO:0000313" key="7">
    <source>
        <dbReference type="Proteomes" id="UP001055105"/>
    </source>
</evidence>
<dbReference type="PROSITE" id="PS51194">
    <property type="entry name" value="HELICASE_CTER"/>
    <property type="match status" value="1"/>
</dbReference>
<dbReference type="AlphaFoldDB" id="A0AA37KPY9"/>